<evidence type="ECO:0000313" key="3">
    <source>
        <dbReference type="Proteomes" id="UP000263833"/>
    </source>
</evidence>
<dbReference type="PANTHER" id="PTHR43792:SF16">
    <property type="entry name" value="N-ACETYLTRANSFERASE DOMAIN-CONTAINING PROTEIN"/>
    <property type="match status" value="1"/>
</dbReference>
<dbReference type="Proteomes" id="UP000263833">
    <property type="component" value="Unassembled WGS sequence"/>
</dbReference>
<dbReference type="RefSeq" id="WP_115550273.1">
    <property type="nucleotide sequence ID" value="NZ_QRGP01000003.1"/>
</dbReference>
<feature type="domain" description="N-acetyltransferase" evidence="1">
    <location>
        <begin position="1"/>
        <end position="174"/>
    </location>
</feature>
<dbReference type="Pfam" id="PF13302">
    <property type="entry name" value="Acetyltransf_3"/>
    <property type="match status" value="1"/>
</dbReference>
<sequence>MRAPTLTTDRLILAPISLDHWEAYAAAWADPAMTEFIGGKPRTRTESWGKFLAAAALWQFMGYGYWSFLDRASGKFLGNGGLSWFERGVAGLEGVPEAGWAFIPEAWGQGLATEAMAAALAWADEELKAPDIRCIIDPGNQASRRVAEKLGFRFLEVTDEPMGRIELFSRQRGG</sequence>
<dbReference type="OrthoDB" id="6293260at2"/>
<dbReference type="GO" id="GO:0016747">
    <property type="term" value="F:acyltransferase activity, transferring groups other than amino-acyl groups"/>
    <property type="evidence" value="ECO:0007669"/>
    <property type="project" value="InterPro"/>
</dbReference>
<dbReference type="AlphaFoldDB" id="A0A371B1N7"/>
<dbReference type="InterPro" id="IPR051531">
    <property type="entry name" value="N-acetyltransferase"/>
</dbReference>
<dbReference type="SUPFAM" id="SSF55729">
    <property type="entry name" value="Acyl-CoA N-acyltransferases (Nat)"/>
    <property type="match status" value="1"/>
</dbReference>
<protein>
    <submittedName>
        <fullName evidence="2">N-acetyltransferase</fullName>
    </submittedName>
</protein>
<dbReference type="InterPro" id="IPR000182">
    <property type="entry name" value="GNAT_dom"/>
</dbReference>
<dbReference type="InterPro" id="IPR016181">
    <property type="entry name" value="Acyl_CoA_acyltransferase"/>
</dbReference>
<gene>
    <name evidence="2" type="ORF">DXH95_14465</name>
</gene>
<dbReference type="PROSITE" id="PS51186">
    <property type="entry name" value="GNAT"/>
    <property type="match status" value="1"/>
</dbReference>
<evidence type="ECO:0000259" key="1">
    <source>
        <dbReference type="PROSITE" id="PS51186"/>
    </source>
</evidence>
<accession>A0A371B1N7</accession>
<evidence type="ECO:0000313" key="2">
    <source>
        <dbReference type="EMBL" id="RDV01495.1"/>
    </source>
</evidence>
<reference evidence="3" key="1">
    <citation type="submission" date="2018-08" db="EMBL/GenBank/DDBJ databases">
        <authorList>
            <person name="Kim S.-J."/>
            <person name="Jung G.-Y."/>
        </authorList>
    </citation>
    <scope>NUCLEOTIDE SEQUENCE [LARGE SCALE GENOMIC DNA]</scope>
    <source>
        <strain evidence="3">GY_G</strain>
    </source>
</reference>
<name>A0A371B1N7_9SPHN</name>
<comment type="caution">
    <text evidence="2">The sequence shown here is derived from an EMBL/GenBank/DDBJ whole genome shotgun (WGS) entry which is preliminary data.</text>
</comment>
<dbReference type="Gene3D" id="3.40.630.30">
    <property type="match status" value="1"/>
</dbReference>
<organism evidence="2 3">
    <name type="scientific">Sphingorhabdus pulchriflava</name>
    <dbReference type="NCBI Taxonomy" id="2292257"/>
    <lineage>
        <taxon>Bacteria</taxon>
        <taxon>Pseudomonadati</taxon>
        <taxon>Pseudomonadota</taxon>
        <taxon>Alphaproteobacteria</taxon>
        <taxon>Sphingomonadales</taxon>
        <taxon>Sphingomonadaceae</taxon>
        <taxon>Sphingorhabdus</taxon>
    </lineage>
</organism>
<keyword evidence="3" id="KW-1185">Reference proteome</keyword>
<dbReference type="PANTHER" id="PTHR43792">
    <property type="entry name" value="GNAT FAMILY, PUTATIVE (AFU_ORTHOLOGUE AFUA_3G00765)-RELATED-RELATED"/>
    <property type="match status" value="1"/>
</dbReference>
<dbReference type="EMBL" id="QRGP01000003">
    <property type="protein sequence ID" value="RDV01495.1"/>
    <property type="molecule type" value="Genomic_DNA"/>
</dbReference>
<keyword evidence="2" id="KW-0808">Transferase</keyword>
<proteinExistence type="predicted"/>